<reference evidence="4 5" key="1">
    <citation type="submission" date="2015-09" db="EMBL/GenBank/DDBJ databases">
        <title>Atta colombica WGS genome.</title>
        <authorList>
            <person name="Nygaard S."/>
            <person name="Hu H."/>
            <person name="Boomsma J."/>
            <person name="Zhang G."/>
        </authorList>
    </citation>
    <scope>NUCLEOTIDE SEQUENCE [LARGE SCALE GENOMIC DNA]</scope>
    <source>
        <strain evidence="4">Treedump-2</strain>
        <tissue evidence="4">Whole body</tissue>
    </source>
</reference>
<dbReference type="GO" id="GO:0031491">
    <property type="term" value="F:nucleosome binding"/>
    <property type="evidence" value="ECO:0007669"/>
    <property type="project" value="TreeGrafter"/>
</dbReference>
<dbReference type="GO" id="GO:0140673">
    <property type="term" value="P:transcription elongation-coupled chromatin remodeling"/>
    <property type="evidence" value="ECO:0007669"/>
    <property type="project" value="TreeGrafter"/>
</dbReference>
<feature type="compositionally biased region" description="Polar residues" evidence="1">
    <location>
        <begin position="127"/>
        <end position="153"/>
    </location>
</feature>
<accession>A0A195BRB1</accession>
<dbReference type="AlphaFoldDB" id="A0A195BRB1"/>
<sequence length="559" mass="62870">MHVKVSVPSKDLKKPANAKKGPVQCIFFFGTNNYAWIEESHIKPYQEYKDTLVKSSKSGAFKDAVFEDGLDPDSLFDRLKEETISEKKTPVVKTPKPRKETAAKTTKRLSDSGSERRPAKKQRRESSNSNGNRLGSISPTLNHSSSARKTGSLLNRPANIARPVTPPLDVETMSQTLREKNILPSTLKFGFLGLGIMGSGIVKNLINSGHSVIVWNRTQEKFVANEKYDAIKYQSVQILNEVANQILYLITITKSIFTCFSQKPEAVHIIILYINTATRENHCEKHREPINMQDTNGVENNAFVCFAMDYVIQLFTEKTLTPASIIRAIYRFHSDLAQPGFSRYRIGFLLRSPRYRDQLHDFYHGSASSCISRARLPPLSNGRSISTCTHFLAIDHHRQSLISPKEGSLVSWHSHEFFLNCLLEHSLQISHIVKSGRNFKRSPRHRRRDFHLSDAGNPFLATLTRFNFCRLKFSLAWKIGIVEAGNIVGGSRGGGGSFSSILTPAARLSIFALKYVSMPLRVSLVGSNIIESLLPHEPLRQLSKYRFGRFSSTLANVCC</sequence>
<evidence type="ECO:0000259" key="3">
    <source>
        <dbReference type="Pfam" id="PF03446"/>
    </source>
</evidence>
<evidence type="ECO:0000313" key="5">
    <source>
        <dbReference type="Proteomes" id="UP000078540"/>
    </source>
</evidence>
<protein>
    <submittedName>
        <fullName evidence="4">Putative oxidoreductase GLYR1 like protein</fullName>
    </submittedName>
</protein>
<dbReference type="STRING" id="520822.A0A195BRB1"/>
<dbReference type="InterPro" id="IPR006115">
    <property type="entry name" value="6PGDH_NADP-bd"/>
</dbReference>
<feature type="region of interest" description="Disordered" evidence="1">
    <location>
        <begin position="86"/>
        <end position="166"/>
    </location>
</feature>
<proteinExistence type="predicted"/>
<dbReference type="SUPFAM" id="SSF51735">
    <property type="entry name" value="NAD(P)-binding Rossmann-fold domains"/>
    <property type="match status" value="2"/>
</dbReference>
<organism evidence="4 5">
    <name type="scientific">Atta colombica</name>
    <dbReference type="NCBI Taxonomy" id="520822"/>
    <lineage>
        <taxon>Eukaryota</taxon>
        <taxon>Metazoa</taxon>
        <taxon>Ecdysozoa</taxon>
        <taxon>Arthropoda</taxon>
        <taxon>Hexapoda</taxon>
        <taxon>Insecta</taxon>
        <taxon>Pterygota</taxon>
        <taxon>Neoptera</taxon>
        <taxon>Endopterygota</taxon>
        <taxon>Hymenoptera</taxon>
        <taxon>Apocrita</taxon>
        <taxon>Aculeata</taxon>
        <taxon>Formicoidea</taxon>
        <taxon>Formicidae</taxon>
        <taxon>Myrmicinae</taxon>
        <taxon>Atta</taxon>
    </lineage>
</organism>
<feature type="domain" description="6-phosphogluconate dehydrogenase NADP-binding" evidence="3">
    <location>
        <begin position="188"/>
        <end position="256"/>
    </location>
</feature>
<dbReference type="InterPro" id="IPR036291">
    <property type="entry name" value="NAD(P)-bd_dom_sf"/>
</dbReference>
<dbReference type="GO" id="GO:0000785">
    <property type="term" value="C:chromatin"/>
    <property type="evidence" value="ECO:0007669"/>
    <property type="project" value="TreeGrafter"/>
</dbReference>
<dbReference type="InterPro" id="IPR051265">
    <property type="entry name" value="HIBADH-related_NP60_sf"/>
</dbReference>
<name>A0A195BRB1_9HYME</name>
<dbReference type="PANTHER" id="PTHR43580:SF2">
    <property type="entry name" value="CYTOKINE-LIKE NUCLEAR FACTOR N-PAC"/>
    <property type="match status" value="1"/>
</dbReference>
<dbReference type="Proteomes" id="UP000078540">
    <property type="component" value="Unassembled WGS sequence"/>
</dbReference>
<dbReference type="EMBL" id="KQ976418">
    <property type="protein sequence ID" value="KYM89496.1"/>
    <property type="molecule type" value="Genomic_DNA"/>
</dbReference>
<gene>
    <name evidence="4" type="ORF">ALC53_02335</name>
</gene>
<dbReference type="Pfam" id="PF00855">
    <property type="entry name" value="PWWP"/>
    <property type="match status" value="1"/>
</dbReference>
<dbReference type="Gene3D" id="2.30.30.140">
    <property type="match status" value="1"/>
</dbReference>
<dbReference type="Pfam" id="PF03446">
    <property type="entry name" value="NAD_binding_2"/>
    <property type="match status" value="1"/>
</dbReference>
<dbReference type="GO" id="GO:0003677">
    <property type="term" value="F:DNA binding"/>
    <property type="evidence" value="ECO:0007669"/>
    <property type="project" value="TreeGrafter"/>
</dbReference>
<dbReference type="GO" id="GO:0050661">
    <property type="term" value="F:NADP binding"/>
    <property type="evidence" value="ECO:0007669"/>
    <property type="project" value="InterPro"/>
</dbReference>
<keyword evidence="5" id="KW-1185">Reference proteome</keyword>
<dbReference type="SUPFAM" id="SSF63748">
    <property type="entry name" value="Tudor/PWWP/MBT"/>
    <property type="match status" value="1"/>
</dbReference>
<feature type="compositionally biased region" description="Basic and acidic residues" evidence="1">
    <location>
        <begin position="97"/>
        <end position="117"/>
    </location>
</feature>
<dbReference type="Gene3D" id="3.40.50.720">
    <property type="entry name" value="NAD(P)-binding Rossmann-like Domain"/>
    <property type="match status" value="1"/>
</dbReference>
<dbReference type="InterPro" id="IPR000313">
    <property type="entry name" value="PWWP_dom"/>
</dbReference>
<evidence type="ECO:0000256" key="1">
    <source>
        <dbReference type="SAM" id="MobiDB-lite"/>
    </source>
</evidence>
<dbReference type="PANTHER" id="PTHR43580">
    <property type="entry name" value="OXIDOREDUCTASE GLYR1-RELATED"/>
    <property type="match status" value="1"/>
</dbReference>
<evidence type="ECO:0000259" key="2">
    <source>
        <dbReference type="Pfam" id="PF00855"/>
    </source>
</evidence>
<evidence type="ECO:0000313" key="4">
    <source>
        <dbReference type="EMBL" id="KYM89496.1"/>
    </source>
</evidence>
<feature type="domain" description="PWWP" evidence="2">
    <location>
        <begin position="13"/>
        <end position="66"/>
    </location>
</feature>